<dbReference type="FunFam" id="3.30.300.30:FF:000002">
    <property type="entry name" value="Long-chain fatty acid transport protein 1"/>
    <property type="match status" value="1"/>
</dbReference>
<evidence type="ECO:0000256" key="5">
    <source>
        <dbReference type="ARBA" id="ARBA00022536"/>
    </source>
</evidence>
<dbReference type="SUPFAM" id="SSF56801">
    <property type="entry name" value="Acetyl-CoA synthetase-like"/>
    <property type="match status" value="1"/>
</dbReference>
<feature type="transmembrane region" description="Helical" evidence="32">
    <location>
        <begin position="423"/>
        <end position="443"/>
    </location>
</feature>
<feature type="transmembrane region" description="Helical" evidence="32">
    <location>
        <begin position="564"/>
        <end position="587"/>
    </location>
</feature>
<evidence type="ECO:0000256" key="6">
    <source>
        <dbReference type="ARBA" id="ARBA00022598"/>
    </source>
</evidence>
<comment type="catalytic activity">
    <reaction evidence="27">
        <text>tetracosanoate + ATP + CoA = tetracosanoyl-CoA + AMP + diphosphate</text>
        <dbReference type="Rhea" id="RHEA:33639"/>
        <dbReference type="ChEBI" id="CHEBI:30616"/>
        <dbReference type="ChEBI" id="CHEBI:31014"/>
        <dbReference type="ChEBI" id="CHEBI:33019"/>
        <dbReference type="ChEBI" id="CHEBI:57287"/>
        <dbReference type="ChEBI" id="CHEBI:65052"/>
        <dbReference type="ChEBI" id="CHEBI:456215"/>
    </reaction>
    <physiologicalReaction direction="left-to-right" evidence="27">
        <dbReference type="Rhea" id="RHEA:33640"/>
    </physiologicalReaction>
</comment>
<keyword evidence="13 32" id="KW-1133">Transmembrane helix</keyword>
<keyword evidence="20" id="KW-0675">Receptor</keyword>
<keyword evidence="19" id="KW-1015">Disulfide bond</keyword>
<reference evidence="36 37" key="1">
    <citation type="submission" date="2019-08" db="EMBL/GenBank/DDBJ databases">
        <title>A chromosome-level genome assembly, high-density linkage maps, and genome scans reveal the genomic architecture of hybrid incompatibilities underlying speciation via character displacement in darters (Percidae: Etheostominae).</title>
        <authorList>
            <person name="Moran R.L."/>
            <person name="Catchen J.M."/>
            <person name="Fuller R.C."/>
        </authorList>
    </citation>
    <scope>NUCLEOTIDE SEQUENCE [LARGE SCALE GENOMIC DNA]</scope>
    <source>
        <strain evidence="36">EspeVRDwgs_2016</strain>
        <tissue evidence="36">Muscle</tissue>
    </source>
</reference>
<feature type="transmembrane region" description="Helical" evidence="32">
    <location>
        <begin position="637"/>
        <end position="660"/>
    </location>
</feature>
<feature type="domain" description="EGF-like" evidence="33">
    <location>
        <begin position="103"/>
        <end position="150"/>
    </location>
</feature>
<dbReference type="CDD" id="cd00054">
    <property type="entry name" value="EGF_CA"/>
    <property type="match status" value="3"/>
</dbReference>
<dbReference type="PROSITE" id="PS50221">
    <property type="entry name" value="GAIN_B"/>
    <property type="match status" value="1"/>
</dbReference>
<evidence type="ECO:0000256" key="3">
    <source>
        <dbReference type="ARBA" id="ARBA00022448"/>
    </source>
</evidence>
<dbReference type="PROSITE" id="PS01187">
    <property type="entry name" value="EGF_CA"/>
    <property type="match status" value="2"/>
</dbReference>
<evidence type="ECO:0000259" key="34">
    <source>
        <dbReference type="PROSITE" id="PS50221"/>
    </source>
</evidence>
<evidence type="ECO:0000259" key="35">
    <source>
        <dbReference type="PROSITE" id="PS50261"/>
    </source>
</evidence>
<dbReference type="GO" id="GO:0001579">
    <property type="term" value="P:medium-chain fatty acid transport"/>
    <property type="evidence" value="ECO:0007669"/>
    <property type="project" value="TreeGrafter"/>
</dbReference>
<sequence length="1352" mass="150268">MGSGKELLLLDQNECEDPRHCGEHTKCFNTNGSFYCQCMPGFKNVNGSVNFTQDSGQCKDINECTNVSNACGKTASCQNLIGSYNCTCHFGYINNSSHGNCKDIDECLEAEKKNEDLCGVKGTCENSNGSYQCKCSEGYTTYGNKRTPCSALDCDSFNGYNVIAPLLGGLADILSMMRNSCFALSKPSAAGEVNTDGDALLENLFTATDAFLSPGQLDSSEDVSGLLSTMENAILLIGPQLKNNRRQIGTSETDLDIAVQRGKTPPTGPIHLTNENATLDTDWTTAAGTGSYPGFALAALLSYKNLKISVNQSFDALTGHKKDGVNPSFQIFSRVVSVVVSNPSTQNLSRSVNITLRHLQDVEESANLNYVCTFWTESGAWSTGGCYQQHSNATHTVCTCEHLSSFAVLMALYPIKHTFGLQLVTKIGLIISLLCLILCILTFKFCRSIQGTRTTIHLHLCICLFIADLVFLAGISQTKPVGGCRFVAAMLHYFFLGVFTWMLLEGVQLYRMVVLVFNATIRPLYLYVIGYGTPLVIVIISAIIRPNEYGTDQHCWLSLKDGLIWSFYGPVCFIIIINVFFFLVTVWKLAQKFTSLNPDLSKLHKMKAFTVTAIAQMWVLGLMWVFGAFLFQEDTTTAAYIFTILNSLQGALVFVMHCLLSKQVREEYAHFVSCICTPQKKRFSEFSSTNPSSSQSQDLCERDDSTMCVMSGVTAFLSVFGAVQLLSLPWLCSLLAGLGLCMARRGSWKFIDVALRTIKRDLMCLAVILRIKFSMYRNLRNRSTIPGLFGKMVKLHPDKPALIYEATGEIWSFKKLQQRSHAVAHWALRQGWAEGDVVALYMESQPLMVALWLGLAMIGVEAALINHNLRQHPLLHCVNVSGARAMVFGTEMREAVSEVSGSLQPHMVLFSCGERDNEEKLRSLQIQSLDALLDRLPKHPPRYTLRKNFNDRLFYIYTSGTTGMPKAAVVVHSRYYRIAAFGFHSFGLCHDDIIYNCLPLYHSAGTIMGVGQCLLFGLTVVIRRKFSASRFWDDCVKHKCTVIQYIGEICRYLLAQPVHSSEAHHRVRVAIGNGLRSSVWEDFVQRFRIRQVGEFYGATECNCSLLNIDGKVGACGFNSRILPSFYPIRLIRVQENGDLFRDSQGLCVPCLPGEQGMLVGRINQTDPLRRFDGYADKDSTNQKIAHNVFKIGDSAYVSGDMLVMDEYGYMYFSDRCGDTFRWRGENVSTTEVEGVLSRLLGHTVVAVYGVSVPGVEGKAGMAAVAHTGGQFDLDAFFIAVQKALPSYARPVFLRLMPSVDTTGTFKIQKTRLQREGYKPQHASEKIYFLDSRAGRYEAVSDELYDAIMEGRH</sequence>
<evidence type="ECO:0000256" key="30">
    <source>
        <dbReference type="ARBA" id="ARBA00078285"/>
    </source>
</evidence>
<evidence type="ECO:0000313" key="37">
    <source>
        <dbReference type="Proteomes" id="UP000327493"/>
    </source>
</evidence>
<evidence type="ECO:0000256" key="18">
    <source>
        <dbReference type="ARBA" id="ARBA00023140"/>
    </source>
</evidence>
<dbReference type="Gene3D" id="1.20.1070.10">
    <property type="entry name" value="Rhodopsin 7-helix transmembrane proteins"/>
    <property type="match status" value="1"/>
</dbReference>
<evidence type="ECO:0000256" key="15">
    <source>
        <dbReference type="ARBA" id="ARBA00023055"/>
    </source>
</evidence>
<dbReference type="SMART" id="SM00181">
    <property type="entry name" value="EGF"/>
    <property type="match status" value="3"/>
</dbReference>
<dbReference type="InterPro" id="IPR049883">
    <property type="entry name" value="NOTCH1_EGF-like"/>
</dbReference>
<evidence type="ECO:0000256" key="20">
    <source>
        <dbReference type="ARBA" id="ARBA00023170"/>
    </source>
</evidence>
<comment type="caution">
    <text evidence="36">The sequence shown here is derived from an EMBL/GenBank/DDBJ whole genome shotgun (WGS) entry which is preliminary data.</text>
</comment>
<feature type="transmembrane region" description="Helical" evidence="32">
    <location>
        <begin position="524"/>
        <end position="544"/>
    </location>
</feature>
<dbReference type="GO" id="GO:0005509">
    <property type="term" value="F:calcium ion binding"/>
    <property type="evidence" value="ECO:0007669"/>
    <property type="project" value="InterPro"/>
</dbReference>
<feature type="domain" description="EGF-like" evidence="33">
    <location>
        <begin position="60"/>
        <end position="98"/>
    </location>
</feature>
<dbReference type="InterPro" id="IPR057244">
    <property type="entry name" value="GAIN_B"/>
</dbReference>
<dbReference type="InterPro" id="IPR000203">
    <property type="entry name" value="GPS"/>
</dbReference>
<dbReference type="Gene3D" id="3.40.50.12780">
    <property type="entry name" value="N-terminal domain of ligase-like"/>
    <property type="match status" value="1"/>
</dbReference>
<evidence type="ECO:0000256" key="2">
    <source>
        <dbReference type="ARBA" id="ARBA00006432"/>
    </source>
</evidence>
<dbReference type="GO" id="GO:0004930">
    <property type="term" value="F:G protein-coupled receptor activity"/>
    <property type="evidence" value="ECO:0007669"/>
    <property type="project" value="UniProtKB-KW"/>
</dbReference>
<dbReference type="GO" id="GO:0005324">
    <property type="term" value="F:long-chain fatty acid transmembrane transporter activity"/>
    <property type="evidence" value="ECO:0007669"/>
    <property type="project" value="TreeGrafter"/>
</dbReference>
<keyword evidence="8" id="KW-0732">Signal</keyword>
<evidence type="ECO:0000259" key="33">
    <source>
        <dbReference type="PROSITE" id="PS50026"/>
    </source>
</evidence>
<keyword evidence="12" id="KW-0067">ATP-binding</keyword>
<evidence type="ECO:0000256" key="16">
    <source>
        <dbReference type="ARBA" id="ARBA00023098"/>
    </source>
</evidence>
<dbReference type="GO" id="GO:0030855">
    <property type="term" value="P:epithelial cell differentiation"/>
    <property type="evidence" value="ECO:0007669"/>
    <property type="project" value="UniProtKB-ARBA"/>
</dbReference>
<evidence type="ECO:0000256" key="17">
    <source>
        <dbReference type="ARBA" id="ARBA00023136"/>
    </source>
</evidence>
<keyword evidence="37" id="KW-1185">Reference proteome</keyword>
<evidence type="ECO:0000256" key="13">
    <source>
        <dbReference type="ARBA" id="ARBA00022989"/>
    </source>
</evidence>
<dbReference type="GO" id="GO:0044539">
    <property type="term" value="P:long-chain fatty acid import into cell"/>
    <property type="evidence" value="ECO:0007669"/>
    <property type="project" value="TreeGrafter"/>
</dbReference>
<feature type="transmembrane region" description="Helical" evidence="32">
    <location>
        <begin position="608"/>
        <end position="631"/>
    </location>
</feature>
<dbReference type="FunFam" id="2.10.25.10:FF:000038">
    <property type="entry name" value="Fibrillin 2"/>
    <property type="match status" value="1"/>
</dbReference>
<dbReference type="InterPro" id="IPR046338">
    <property type="entry name" value="GAIN_dom_sf"/>
</dbReference>
<evidence type="ECO:0000256" key="7">
    <source>
        <dbReference type="ARBA" id="ARBA00022692"/>
    </source>
</evidence>
<keyword evidence="16" id="KW-0443">Lipid metabolism</keyword>
<organism evidence="36 37">
    <name type="scientific">Etheostoma spectabile</name>
    <name type="common">orangethroat darter</name>
    <dbReference type="NCBI Taxonomy" id="54343"/>
    <lineage>
        <taxon>Eukaryota</taxon>
        <taxon>Metazoa</taxon>
        <taxon>Chordata</taxon>
        <taxon>Craniata</taxon>
        <taxon>Vertebrata</taxon>
        <taxon>Euteleostomi</taxon>
        <taxon>Actinopterygii</taxon>
        <taxon>Neopterygii</taxon>
        <taxon>Teleostei</taxon>
        <taxon>Neoteleostei</taxon>
        <taxon>Acanthomorphata</taxon>
        <taxon>Eupercaria</taxon>
        <taxon>Perciformes</taxon>
        <taxon>Percoidei</taxon>
        <taxon>Percidae</taxon>
        <taxon>Etheostomatinae</taxon>
        <taxon>Etheostoma</taxon>
    </lineage>
</organism>
<dbReference type="Pfam" id="PF00501">
    <property type="entry name" value="AMP-binding"/>
    <property type="match status" value="1"/>
</dbReference>
<proteinExistence type="inferred from homology"/>
<dbReference type="InterPro" id="IPR020845">
    <property type="entry name" value="AMP-binding_CS"/>
</dbReference>
<dbReference type="InterPro" id="IPR000873">
    <property type="entry name" value="AMP-dep_synth/lig_dom"/>
</dbReference>
<keyword evidence="22" id="KW-0807">Transducer</keyword>
<evidence type="ECO:0000256" key="25">
    <source>
        <dbReference type="ARBA" id="ARBA00041297"/>
    </source>
</evidence>
<evidence type="ECO:0000256" key="12">
    <source>
        <dbReference type="ARBA" id="ARBA00022840"/>
    </source>
</evidence>
<evidence type="ECO:0000256" key="4">
    <source>
        <dbReference type="ARBA" id="ARBA00022475"/>
    </source>
</evidence>
<keyword evidence="21" id="KW-0325">Glycoprotein</keyword>
<dbReference type="Pfam" id="PF00002">
    <property type="entry name" value="7tm_2"/>
    <property type="match status" value="1"/>
</dbReference>
<dbReference type="EC" id="6.2.1.3" evidence="23"/>
<dbReference type="GO" id="GO:0005524">
    <property type="term" value="F:ATP binding"/>
    <property type="evidence" value="ECO:0007669"/>
    <property type="project" value="UniProtKB-KW"/>
</dbReference>
<evidence type="ECO:0000256" key="14">
    <source>
        <dbReference type="ARBA" id="ARBA00023040"/>
    </source>
</evidence>
<feature type="transmembrane region" description="Helical" evidence="32">
    <location>
        <begin position="455"/>
        <end position="474"/>
    </location>
</feature>
<feature type="domain" description="GAIN-B" evidence="34">
    <location>
        <begin position="244"/>
        <end position="416"/>
    </location>
</feature>
<feature type="domain" description="EGF-like" evidence="33">
    <location>
        <begin position="11"/>
        <end position="48"/>
    </location>
</feature>
<comment type="subcellular location">
    <subcellularLocation>
        <location evidence="1">Cell membrane</location>
        <topology evidence="1">Multi-pass membrane protein</topology>
    </subcellularLocation>
    <subcellularLocation>
        <location evidence="26">Peroxisome membrane</location>
    </subcellularLocation>
</comment>
<evidence type="ECO:0000256" key="9">
    <source>
        <dbReference type="ARBA" id="ARBA00022737"/>
    </source>
</evidence>
<comment type="similarity">
    <text evidence="2">Belongs to the ATP-dependent AMP-binding enzyme family.</text>
</comment>
<dbReference type="PANTHER" id="PTHR43107:SF7">
    <property type="entry name" value="LONG-CHAIN FATTY ACID TRANSPORT PROTEIN 1"/>
    <property type="match status" value="1"/>
</dbReference>
<dbReference type="SUPFAM" id="SSF57184">
    <property type="entry name" value="Growth factor receptor domain"/>
    <property type="match status" value="1"/>
</dbReference>
<dbReference type="InterPro" id="IPR000152">
    <property type="entry name" value="EGF-type_Asp/Asn_hydroxyl_site"/>
</dbReference>
<keyword evidence="14" id="KW-0297">G-protein coupled receptor</keyword>
<dbReference type="PROSITE" id="PS00455">
    <property type="entry name" value="AMP_BINDING"/>
    <property type="match status" value="1"/>
</dbReference>
<feature type="transmembrane region" description="Helical" evidence="32">
    <location>
        <begin position="715"/>
        <end position="740"/>
    </location>
</feature>
<dbReference type="InterPro" id="IPR000742">
    <property type="entry name" value="EGF"/>
</dbReference>
<dbReference type="Pfam" id="PF07645">
    <property type="entry name" value="EGF_CA"/>
    <property type="match status" value="3"/>
</dbReference>
<keyword evidence="4" id="KW-1003">Cell membrane</keyword>
<evidence type="ECO:0000256" key="19">
    <source>
        <dbReference type="ARBA" id="ARBA00023157"/>
    </source>
</evidence>
<feature type="non-terminal residue" evidence="36">
    <location>
        <position position="1352"/>
    </location>
</feature>
<evidence type="ECO:0000256" key="23">
    <source>
        <dbReference type="ARBA" id="ARBA00026121"/>
    </source>
</evidence>
<protein>
    <recommendedName>
        <fullName evidence="29">Very long-chain fatty acid transport protein</fullName>
        <ecNumber evidence="23">6.2.1.3</ecNumber>
    </recommendedName>
    <alternativeName>
        <fullName evidence="25">Long-chain-fatty-acid--CoA ligase</fullName>
    </alternativeName>
    <alternativeName>
        <fullName evidence="30">Very-long-chain acyl-CoA synthetase</fullName>
    </alternativeName>
</protein>
<evidence type="ECO:0000256" key="31">
    <source>
        <dbReference type="PROSITE-ProRule" id="PRU00076"/>
    </source>
</evidence>
<gene>
    <name evidence="36" type="ORF">FQN60_012222</name>
</gene>
<dbReference type="SUPFAM" id="SSF57196">
    <property type="entry name" value="EGF/Laminin"/>
    <property type="match status" value="1"/>
</dbReference>
<evidence type="ECO:0000256" key="24">
    <source>
        <dbReference type="ARBA" id="ARBA00036527"/>
    </source>
</evidence>
<comment type="caution">
    <text evidence="31">Lacks conserved residue(s) required for the propagation of feature annotation.</text>
</comment>
<evidence type="ECO:0000256" key="29">
    <source>
        <dbReference type="ARBA" id="ARBA00068795"/>
    </source>
</evidence>
<dbReference type="PROSITE" id="PS00010">
    <property type="entry name" value="ASX_HYDROXYL"/>
    <property type="match status" value="3"/>
</dbReference>
<dbReference type="InterPro" id="IPR001740">
    <property type="entry name" value="GPCR_2_EMR1-like_rcpt"/>
</dbReference>
<dbReference type="Gene3D" id="3.30.300.30">
    <property type="match status" value="1"/>
</dbReference>
<keyword evidence="17 32" id="KW-0472">Membrane</keyword>
<keyword evidence="11" id="KW-0276">Fatty acid metabolism</keyword>
<keyword evidence="18" id="KW-0576">Peroxisome</keyword>
<dbReference type="FunFam" id="3.40.50.12780:FF:000019">
    <property type="entry name" value="Long-chain fatty acid transporter"/>
    <property type="match status" value="1"/>
</dbReference>
<comment type="function">
    <text evidence="28">Acyl-CoA synthetase required for both the import of long chain fatty acids (LCFAs) (C14-C18) and the activation very long chain fatty acids (VLCFAs) (C20-C26) by esterification of the fatty acids into metabolically active CoA-thioesters for subsequent degradation or incorporation into phospholipids. The transport and fatty acyl-CoA synthetase activities are genetically separable and are thus independent activities. Esterifies VLCFAs in the peroxisome matrix. The VLCFAs are actively transported into peroxisomes by a PXA1-PXA2 heterodimeric transporter in the peroxisomal membrane.</text>
</comment>
<keyword evidence="5 31" id="KW-0245">EGF-like domain</keyword>
<dbReference type="GO" id="GO:0005778">
    <property type="term" value="C:peroxisomal membrane"/>
    <property type="evidence" value="ECO:0007669"/>
    <property type="project" value="UniProtKB-SubCell"/>
</dbReference>
<dbReference type="NCBIfam" id="NF006134">
    <property type="entry name" value="PRK08279.1"/>
    <property type="match status" value="1"/>
</dbReference>
<dbReference type="PROSITE" id="PS50261">
    <property type="entry name" value="G_PROTEIN_RECEP_F2_4"/>
    <property type="match status" value="1"/>
</dbReference>
<dbReference type="EMBL" id="VOFY01000002">
    <property type="protein sequence ID" value="KAA8595087.1"/>
    <property type="molecule type" value="Genomic_DNA"/>
</dbReference>
<evidence type="ECO:0000256" key="10">
    <source>
        <dbReference type="ARBA" id="ARBA00022741"/>
    </source>
</evidence>
<dbReference type="PRINTS" id="PR01128">
    <property type="entry name" value="EMR1HORMONER"/>
</dbReference>
<feature type="transmembrane region" description="Helical" evidence="32">
    <location>
        <begin position="486"/>
        <end position="504"/>
    </location>
</feature>
<dbReference type="InterPro" id="IPR000832">
    <property type="entry name" value="GPCR_2_secretin-like"/>
</dbReference>
<keyword evidence="15" id="KW-0445">Lipid transport</keyword>
<name>A0A5J5DNN2_9PERO</name>
<keyword evidence="7 32" id="KW-0812">Transmembrane</keyword>
<dbReference type="InterPro" id="IPR045851">
    <property type="entry name" value="AMP-bd_C_sf"/>
</dbReference>
<dbReference type="InterPro" id="IPR001881">
    <property type="entry name" value="EGF-like_Ca-bd_dom"/>
</dbReference>
<evidence type="ECO:0000256" key="11">
    <source>
        <dbReference type="ARBA" id="ARBA00022832"/>
    </source>
</evidence>
<evidence type="ECO:0000313" key="36">
    <source>
        <dbReference type="EMBL" id="KAA8595087.1"/>
    </source>
</evidence>
<evidence type="ECO:0000256" key="22">
    <source>
        <dbReference type="ARBA" id="ARBA00023224"/>
    </source>
</evidence>
<dbReference type="InterPro" id="IPR042099">
    <property type="entry name" value="ANL_N_sf"/>
</dbReference>
<dbReference type="GO" id="GO:0005743">
    <property type="term" value="C:mitochondrial inner membrane"/>
    <property type="evidence" value="ECO:0007669"/>
    <property type="project" value="TreeGrafter"/>
</dbReference>
<dbReference type="GO" id="GO:0005886">
    <property type="term" value="C:plasma membrane"/>
    <property type="evidence" value="ECO:0007669"/>
    <property type="project" value="UniProtKB-SubCell"/>
</dbReference>
<accession>A0A5J5DNN2</accession>
<dbReference type="InterPro" id="IPR017981">
    <property type="entry name" value="GPCR_2-like_7TM"/>
</dbReference>
<dbReference type="GO" id="GO:0005789">
    <property type="term" value="C:endoplasmic reticulum membrane"/>
    <property type="evidence" value="ECO:0007669"/>
    <property type="project" value="TreeGrafter"/>
</dbReference>
<dbReference type="PANTHER" id="PTHR43107">
    <property type="entry name" value="LONG-CHAIN FATTY ACID TRANSPORT PROTEIN"/>
    <property type="match status" value="1"/>
</dbReference>
<dbReference type="GO" id="GO:0007166">
    <property type="term" value="P:cell surface receptor signaling pathway"/>
    <property type="evidence" value="ECO:0007669"/>
    <property type="project" value="InterPro"/>
</dbReference>
<dbReference type="SMART" id="SM00303">
    <property type="entry name" value="GPS"/>
    <property type="match status" value="1"/>
</dbReference>
<comment type="catalytic activity">
    <reaction evidence="24">
        <text>a very long-chain fatty acid + ATP + CoA = a very long-chain fatty acyl-CoA + AMP + diphosphate</text>
        <dbReference type="Rhea" id="RHEA:54536"/>
        <dbReference type="ChEBI" id="CHEBI:30616"/>
        <dbReference type="ChEBI" id="CHEBI:33019"/>
        <dbReference type="ChEBI" id="CHEBI:57287"/>
        <dbReference type="ChEBI" id="CHEBI:58950"/>
        <dbReference type="ChEBI" id="CHEBI:138261"/>
        <dbReference type="ChEBI" id="CHEBI:456215"/>
    </reaction>
    <physiologicalReaction direction="left-to-right" evidence="24">
        <dbReference type="Rhea" id="RHEA:54537"/>
    </physiologicalReaction>
</comment>
<evidence type="ECO:0000256" key="28">
    <source>
        <dbReference type="ARBA" id="ARBA00060276"/>
    </source>
</evidence>
<evidence type="ECO:0000256" key="26">
    <source>
        <dbReference type="ARBA" id="ARBA00046271"/>
    </source>
</evidence>
<keyword evidence="6" id="KW-0436">Ligase</keyword>
<keyword evidence="10" id="KW-0547">Nucleotide-binding</keyword>
<dbReference type="InterPro" id="IPR018097">
    <property type="entry name" value="EGF_Ca-bd_CS"/>
</dbReference>
<evidence type="ECO:0000256" key="32">
    <source>
        <dbReference type="SAM" id="Phobius"/>
    </source>
</evidence>
<feature type="domain" description="G-protein coupled receptors family 2 profile 2" evidence="35">
    <location>
        <begin position="421"/>
        <end position="661"/>
    </location>
</feature>
<evidence type="ECO:0000256" key="8">
    <source>
        <dbReference type="ARBA" id="ARBA00022729"/>
    </source>
</evidence>
<evidence type="ECO:0000256" key="27">
    <source>
        <dbReference type="ARBA" id="ARBA00048666"/>
    </source>
</evidence>
<dbReference type="PROSITE" id="PS50026">
    <property type="entry name" value="EGF_3"/>
    <property type="match status" value="3"/>
</dbReference>
<dbReference type="Gene3D" id="2.60.220.50">
    <property type="match status" value="1"/>
</dbReference>
<evidence type="ECO:0000256" key="1">
    <source>
        <dbReference type="ARBA" id="ARBA00004651"/>
    </source>
</evidence>
<dbReference type="PRINTS" id="PR00249">
    <property type="entry name" value="GPCRSECRETIN"/>
</dbReference>
<dbReference type="Proteomes" id="UP000327493">
    <property type="component" value="Chromosome 2"/>
</dbReference>
<keyword evidence="9" id="KW-0677">Repeat</keyword>
<dbReference type="GO" id="GO:0090434">
    <property type="term" value="F:oleoyl-CoA ligase activity"/>
    <property type="evidence" value="ECO:0007669"/>
    <property type="project" value="TreeGrafter"/>
</dbReference>
<dbReference type="Pfam" id="PF01825">
    <property type="entry name" value="GPS"/>
    <property type="match status" value="1"/>
</dbReference>
<dbReference type="Gene3D" id="2.10.25.10">
    <property type="entry name" value="Laminin"/>
    <property type="match status" value="3"/>
</dbReference>
<keyword evidence="3" id="KW-0813">Transport</keyword>
<dbReference type="SMART" id="SM00179">
    <property type="entry name" value="EGF_CA"/>
    <property type="match status" value="3"/>
</dbReference>
<dbReference type="FunFam" id="1.20.1070.10:FF:000136">
    <property type="entry name" value="Adhesion G protein-coupled receptor E5"/>
    <property type="match status" value="1"/>
</dbReference>
<evidence type="ECO:0000256" key="21">
    <source>
        <dbReference type="ARBA" id="ARBA00023180"/>
    </source>
</evidence>
<dbReference type="InterPro" id="IPR009030">
    <property type="entry name" value="Growth_fac_rcpt_cys_sf"/>
</dbReference>